<feature type="domain" description="Pyridine nucleotide-disulphide oxidoreductase dimerisation" evidence="12">
    <location>
        <begin position="341"/>
        <end position="449"/>
    </location>
</feature>
<dbReference type="GO" id="GO:0050660">
    <property type="term" value="F:flavin adenine dinucleotide binding"/>
    <property type="evidence" value="ECO:0007669"/>
    <property type="project" value="TreeGrafter"/>
</dbReference>
<evidence type="ECO:0000256" key="1">
    <source>
        <dbReference type="ARBA" id="ARBA00007532"/>
    </source>
</evidence>
<dbReference type="InterPro" id="IPR004099">
    <property type="entry name" value="Pyr_nucl-diS_OxRdtase_dimer"/>
</dbReference>
<keyword evidence="3 9" id="KW-0274">FAD</keyword>
<dbReference type="PANTHER" id="PTHR43014:SF2">
    <property type="entry name" value="MERCURIC REDUCTASE"/>
    <property type="match status" value="1"/>
</dbReference>
<evidence type="ECO:0000256" key="9">
    <source>
        <dbReference type="PIRSR" id="PIRSR000350-3"/>
    </source>
</evidence>
<comment type="similarity">
    <text evidence="1 11">Belongs to the class-I pyridine nucleotide-disulfide oxidoreductase family.</text>
</comment>
<dbReference type="SUPFAM" id="SSF55424">
    <property type="entry name" value="FAD/NAD-linked reductases, dimerisation (C-terminal) domain"/>
    <property type="match status" value="1"/>
</dbReference>
<evidence type="ECO:0000256" key="11">
    <source>
        <dbReference type="RuleBase" id="RU003691"/>
    </source>
</evidence>
<evidence type="ECO:0000256" key="4">
    <source>
        <dbReference type="ARBA" id="ARBA00022857"/>
    </source>
</evidence>
<feature type="binding site" evidence="9">
    <location>
        <begin position="176"/>
        <end position="183"/>
    </location>
    <ligand>
        <name>NAD(+)</name>
        <dbReference type="ChEBI" id="CHEBI:57540"/>
    </ligand>
</feature>
<dbReference type="InterPro" id="IPR023753">
    <property type="entry name" value="FAD/NAD-binding_dom"/>
</dbReference>
<evidence type="ECO:0000256" key="10">
    <source>
        <dbReference type="PIRSR" id="PIRSR000350-4"/>
    </source>
</evidence>
<accession>A0A846Y7Z4</accession>
<feature type="domain" description="FAD/NAD(P)-binding" evidence="13">
    <location>
        <begin position="5"/>
        <end position="321"/>
    </location>
</feature>
<dbReference type="Proteomes" id="UP000565711">
    <property type="component" value="Unassembled WGS sequence"/>
</dbReference>
<dbReference type="InterPro" id="IPR036188">
    <property type="entry name" value="FAD/NAD-bd_sf"/>
</dbReference>
<protein>
    <submittedName>
        <fullName evidence="14">Mercuric reductase</fullName>
    </submittedName>
</protein>
<evidence type="ECO:0000256" key="5">
    <source>
        <dbReference type="ARBA" id="ARBA00023002"/>
    </source>
</evidence>
<feature type="active site" description="Proton acceptor" evidence="8">
    <location>
        <position position="439"/>
    </location>
</feature>
<dbReference type="AlphaFoldDB" id="A0A846Y7Z4"/>
<evidence type="ECO:0000256" key="3">
    <source>
        <dbReference type="ARBA" id="ARBA00022827"/>
    </source>
</evidence>
<feature type="binding site" evidence="9">
    <location>
        <begin position="312"/>
        <end position="315"/>
    </location>
    <ligand>
        <name>FAD</name>
        <dbReference type="ChEBI" id="CHEBI:57692"/>
    </ligand>
</feature>
<feature type="disulfide bond" description="Redox-active" evidence="10">
    <location>
        <begin position="41"/>
        <end position="46"/>
    </location>
</feature>
<keyword evidence="7 11" id="KW-0676">Redox-active center</keyword>
<feature type="binding site" evidence="9">
    <location>
        <position position="50"/>
    </location>
    <ligand>
        <name>FAD</name>
        <dbReference type="ChEBI" id="CHEBI:57692"/>
    </ligand>
</feature>
<dbReference type="PRINTS" id="PR00411">
    <property type="entry name" value="PNDRDTASEI"/>
</dbReference>
<dbReference type="FunFam" id="3.30.390.30:FF:000001">
    <property type="entry name" value="Dihydrolipoyl dehydrogenase"/>
    <property type="match status" value="1"/>
</dbReference>
<feature type="binding site" evidence="9">
    <location>
        <position position="265"/>
    </location>
    <ligand>
        <name>NAD(+)</name>
        <dbReference type="ChEBI" id="CHEBI:57540"/>
    </ligand>
</feature>
<dbReference type="Gene3D" id="3.30.390.30">
    <property type="match status" value="1"/>
</dbReference>
<dbReference type="InterPro" id="IPR016156">
    <property type="entry name" value="FAD/NAD-linked_Rdtase_dimer_sf"/>
</dbReference>
<evidence type="ECO:0000256" key="7">
    <source>
        <dbReference type="ARBA" id="ARBA00023284"/>
    </source>
</evidence>
<organism evidence="14 15">
    <name type="scientific">Nocardia vermiculata</name>
    <dbReference type="NCBI Taxonomy" id="257274"/>
    <lineage>
        <taxon>Bacteria</taxon>
        <taxon>Bacillati</taxon>
        <taxon>Actinomycetota</taxon>
        <taxon>Actinomycetes</taxon>
        <taxon>Mycobacteriales</taxon>
        <taxon>Nocardiaceae</taxon>
        <taxon>Nocardia</taxon>
    </lineage>
</organism>
<dbReference type="PRINTS" id="PR00368">
    <property type="entry name" value="FADPNR"/>
</dbReference>
<keyword evidence="15" id="KW-1185">Reference proteome</keyword>
<sequence>MSERYDTLVLGGGMAGLPLALRAARHGRVAFVEKELLGGTCLNRGCIPTKTMIASAAVAQQARRAAEFGVSIGGTVTVDLPAVVARKNGLVDSIRAGSYRAVEKSADLDFYHAPGQFTGSRQLTVDGTVLSADRIVLATGTRTALPAIDGLNTIPYYTSRTLLDLTDLPTHLLVVGGGYVGCEFAQMFRRFGAEVTLIQRADRLLPGEDPDISAAVTDGMIADGITVLTGTTCTHATGAAGNIRLGCTGTETGEHAGSHLLVATGRTPNTDTLGLEHLDLQPDSRGFLTVDDTLHTSTEDVWAIGDVRGGPMFTHTARDDADIVYRSAYRGQDRTAAGRIVPHAVFTDPEVGSVGLTEPAARAAGYDVIIGRQDFAGVAKARAIGNTRGLVKFVADANTDAILGCHIAGPDAGDLVHEAVIAMTTAATYTQLAQAIHIHPTLAEAVNAAAGGVHRPAG</sequence>
<keyword evidence="5 11" id="KW-0560">Oxidoreductase</keyword>
<dbReference type="PANTHER" id="PTHR43014">
    <property type="entry name" value="MERCURIC REDUCTASE"/>
    <property type="match status" value="1"/>
</dbReference>
<evidence type="ECO:0000256" key="2">
    <source>
        <dbReference type="ARBA" id="ARBA00022630"/>
    </source>
</evidence>
<evidence type="ECO:0000313" key="14">
    <source>
        <dbReference type="EMBL" id="NKY53924.1"/>
    </source>
</evidence>
<evidence type="ECO:0000256" key="6">
    <source>
        <dbReference type="ARBA" id="ARBA00023157"/>
    </source>
</evidence>
<feature type="binding site" evidence="9">
    <location>
        <position position="306"/>
    </location>
    <ligand>
        <name>FAD</name>
        <dbReference type="ChEBI" id="CHEBI:57692"/>
    </ligand>
</feature>
<dbReference type="PIRSF" id="PIRSF000350">
    <property type="entry name" value="Mercury_reductase_MerA"/>
    <property type="match status" value="1"/>
</dbReference>
<dbReference type="RefSeq" id="WP_067879328.1">
    <property type="nucleotide sequence ID" value="NZ_JAAXOP010000022.1"/>
</dbReference>
<evidence type="ECO:0000313" key="15">
    <source>
        <dbReference type="Proteomes" id="UP000565711"/>
    </source>
</evidence>
<evidence type="ECO:0000259" key="12">
    <source>
        <dbReference type="Pfam" id="PF02852"/>
    </source>
</evidence>
<dbReference type="Gene3D" id="3.50.50.60">
    <property type="entry name" value="FAD/NAD(P)-binding domain"/>
    <property type="match status" value="2"/>
</dbReference>
<dbReference type="SUPFAM" id="SSF51905">
    <property type="entry name" value="FAD/NAD(P)-binding domain"/>
    <property type="match status" value="1"/>
</dbReference>
<reference evidence="14 15" key="1">
    <citation type="submission" date="2020-04" db="EMBL/GenBank/DDBJ databases">
        <title>MicrobeNet Type strains.</title>
        <authorList>
            <person name="Nicholson A.C."/>
        </authorList>
    </citation>
    <scope>NUCLEOTIDE SEQUENCE [LARGE SCALE GENOMIC DNA]</scope>
    <source>
        <strain evidence="14 15">JCM 12354</strain>
    </source>
</reference>
<name>A0A846Y7Z4_9NOCA</name>
<keyword evidence="6" id="KW-1015">Disulfide bond</keyword>
<keyword evidence="2 11" id="KW-0285">Flavoprotein</keyword>
<dbReference type="InterPro" id="IPR001100">
    <property type="entry name" value="Pyr_nuc-diS_OxRdtase"/>
</dbReference>
<keyword evidence="4" id="KW-0521">NADP</keyword>
<feature type="binding site" evidence="9">
    <location>
        <position position="115"/>
    </location>
    <ligand>
        <name>FAD</name>
        <dbReference type="ChEBI" id="CHEBI:57692"/>
    </ligand>
</feature>
<evidence type="ECO:0000256" key="8">
    <source>
        <dbReference type="PIRSR" id="PIRSR000350-2"/>
    </source>
</evidence>
<dbReference type="InterPro" id="IPR012999">
    <property type="entry name" value="Pyr_OxRdtase_I_AS"/>
</dbReference>
<keyword evidence="9" id="KW-0547">Nucleotide-binding</keyword>
<comment type="cofactor">
    <cofactor evidence="9">
        <name>FAD</name>
        <dbReference type="ChEBI" id="CHEBI:57692"/>
    </cofactor>
    <text evidence="9">Binds 1 FAD per subunit.</text>
</comment>
<dbReference type="GO" id="GO:0003955">
    <property type="term" value="F:NAD(P)H dehydrogenase (quinone) activity"/>
    <property type="evidence" value="ECO:0007669"/>
    <property type="project" value="TreeGrafter"/>
</dbReference>
<gene>
    <name evidence="14" type="ORF">HGA08_27395</name>
</gene>
<evidence type="ECO:0000259" key="13">
    <source>
        <dbReference type="Pfam" id="PF07992"/>
    </source>
</evidence>
<proteinExistence type="inferred from homology"/>
<dbReference type="Pfam" id="PF07992">
    <property type="entry name" value="Pyr_redox_2"/>
    <property type="match status" value="1"/>
</dbReference>
<comment type="caution">
    <text evidence="14">The sequence shown here is derived from an EMBL/GenBank/DDBJ whole genome shotgun (WGS) entry which is preliminary data.</text>
</comment>
<dbReference type="PROSITE" id="PS00076">
    <property type="entry name" value="PYRIDINE_REDOX_1"/>
    <property type="match status" value="1"/>
</dbReference>
<dbReference type="EMBL" id="JAAXOP010000022">
    <property type="protein sequence ID" value="NKY53924.1"/>
    <property type="molecule type" value="Genomic_DNA"/>
</dbReference>
<keyword evidence="9" id="KW-0520">NAD</keyword>
<dbReference type="GO" id="GO:0016668">
    <property type="term" value="F:oxidoreductase activity, acting on a sulfur group of donors, NAD(P) as acceptor"/>
    <property type="evidence" value="ECO:0007669"/>
    <property type="project" value="InterPro"/>
</dbReference>
<dbReference type="Pfam" id="PF02852">
    <property type="entry name" value="Pyr_redox_dim"/>
    <property type="match status" value="1"/>
</dbReference>